<dbReference type="AlphaFoldDB" id="A0A1P9WX14"/>
<accession>A0A1P9WX14</accession>
<dbReference type="EMBL" id="CP014263">
    <property type="protein sequence ID" value="AQG79911.1"/>
    <property type="molecule type" value="Genomic_DNA"/>
</dbReference>
<feature type="transmembrane region" description="Helical" evidence="7">
    <location>
        <begin position="578"/>
        <end position="596"/>
    </location>
</feature>
<keyword evidence="3 7" id="KW-0812">Transmembrane</keyword>
<dbReference type="OrthoDB" id="9814523at2"/>
<proteinExistence type="inferred from homology"/>
<evidence type="ECO:0000256" key="2">
    <source>
        <dbReference type="ARBA" id="ARBA00006434"/>
    </source>
</evidence>
<keyword evidence="9" id="KW-1185">Reference proteome</keyword>
<feature type="transmembrane region" description="Helical" evidence="7">
    <location>
        <begin position="376"/>
        <end position="397"/>
    </location>
</feature>
<feature type="transmembrane region" description="Helical" evidence="7">
    <location>
        <begin position="547"/>
        <end position="566"/>
    </location>
</feature>
<feature type="transmembrane region" description="Helical" evidence="7">
    <location>
        <begin position="439"/>
        <end position="459"/>
    </location>
</feature>
<feature type="transmembrane region" description="Helical" evidence="7">
    <location>
        <begin position="479"/>
        <end position="502"/>
    </location>
</feature>
<feature type="transmembrane region" description="Helical" evidence="7">
    <location>
        <begin position="121"/>
        <end position="142"/>
    </location>
</feature>
<dbReference type="PANTHER" id="PTHR11819">
    <property type="entry name" value="SOLUTE CARRIER FAMILY 5"/>
    <property type="match status" value="1"/>
</dbReference>
<evidence type="ECO:0000256" key="6">
    <source>
        <dbReference type="RuleBase" id="RU362091"/>
    </source>
</evidence>
<dbReference type="InterPro" id="IPR001734">
    <property type="entry name" value="Na/solute_symporter"/>
</dbReference>
<dbReference type="InterPro" id="IPR038377">
    <property type="entry name" value="Na/Glc_symporter_sf"/>
</dbReference>
<dbReference type="KEGG" id="smon:AWR27_11595"/>
<sequence>MLQSLSTVDLAVVILLLLFLVIASMYSSLKKKSSDEYFMAGHSLKWYSVAGSIFGTNIHAQQIIGMMGIGYSIGFAQSHYEVWAVPAILVLVYVFIPIYRKRQFFTLSQFLENRYNEHTRLVYTVLMLAFIMIQLIGGFYIGSRTLGILLDGTSFEPTYLQGILVIAGVTIVFTVFGGMESVVIADNILTVIMIIAVLTMGTLTYLQPEIGGLSGLLAIDKAGANKMHLYLPANHPKLPWLGIFTGLTILNFFYWTTNQYQVQRVLAAQTEYDARLGSLAAGFLKLLIPFFSIGAGSAAYYLFTSRFGADVVKPDDTFLTLLRTVVPVGYGLVGLILAGLMCAIFSAIYSMMNSVSTMLAYDVFRKYIRPNATDSATVRFGQLGVFLMCAVAVLLAYTTYDPTSSDNFFLILANQTSYIKPGLVVAFFWGVLWKKTNPIAAVIVLVCSPLIGFGCDFVYNNWLAQSAFVRDTFGETLNFLYRVFLIFVIGSGLIAALSVYFNKRSVQSRDHDDLTITFSGIGGALLRFAALQVPILLLVFADVISPQTAALPAALVTLGLFGWYERRQTERPVFYQSDIFYAGLLTGAMVWIMYYFA</sequence>
<feature type="transmembrane region" description="Helical" evidence="7">
    <location>
        <begin position="6"/>
        <end position="26"/>
    </location>
</feature>
<dbReference type="GO" id="GO:0005886">
    <property type="term" value="C:plasma membrane"/>
    <property type="evidence" value="ECO:0007669"/>
    <property type="project" value="TreeGrafter"/>
</dbReference>
<comment type="subcellular location">
    <subcellularLocation>
        <location evidence="1">Membrane</location>
        <topology evidence="1">Multi-pass membrane protein</topology>
    </subcellularLocation>
</comment>
<keyword evidence="5 7" id="KW-0472">Membrane</keyword>
<dbReference type="NCBIfam" id="TIGR00813">
    <property type="entry name" value="sss"/>
    <property type="match status" value="1"/>
</dbReference>
<feature type="transmembrane region" description="Helical" evidence="7">
    <location>
        <begin position="276"/>
        <end position="303"/>
    </location>
</feature>
<feature type="transmembrane region" description="Helical" evidence="7">
    <location>
        <begin position="158"/>
        <end position="176"/>
    </location>
</feature>
<feature type="transmembrane region" description="Helical" evidence="7">
    <location>
        <begin position="409"/>
        <end position="432"/>
    </location>
</feature>
<dbReference type="RefSeq" id="WP_077131342.1">
    <property type="nucleotide sequence ID" value="NZ_CP014263.1"/>
</dbReference>
<dbReference type="Gene3D" id="1.20.1730.10">
    <property type="entry name" value="Sodium/glucose cotransporter"/>
    <property type="match status" value="1"/>
</dbReference>
<dbReference type="Proteomes" id="UP000187941">
    <property type="component" value="Chromosome"/>
</dbReference>
<dbReference type="STRING" id="1178516.AWR27_11595"/>
<feature type="transmembrane region" description="Helical" evidence="7">
    <location>
        <begin position="83"/>
        <end position="100"/>
    </location>
</feature>
<keyword evidence="4 7" id="KW-1133">Transmembrane helix</keyword>
<dbReference type="GO" id="GO:0005412">
    <property type="term" value="F:D-glucose:sodium symporter activity"/>
    <property type="evidence" value="ECO:0007669"/>
    <property type="project" value="TreeGrafter"/>
</dbReference>
<gene>
    <name evidence="8" type="ORF">AWR27_11595</name>
</gene>
<dbReference type="PROSITE" id="PS50283">
    <property type="entry name" value="NA_SOLUT_SYMP_3"/>
    <property type="match status" value="1"/>
</dbReference>
<evidence type="ECO:0000256" key="7">
    <source>
        <dbReference type="SAM" id="Phobius"/>
    </source>
</evidence>
<comment type="similarity">
    <text evidence="2 6">Belongs to the sodium:solute symporter (SSF) (TC 2.A.21) family.</text>
</comment>
<evidence type="ECO:0000313" key="9">
    <source>
        <dbReference type="Proteomes" id="UP000187941"/>
    </source>
</evidence>
<feature type="transmembrane region" description="Helical" evidence="7">
    <location>
        <begin position="514"/>
        <end position="541"/>
    </location>
</feature>
<evidence type="ECO:0000313" key="8">
    <source>
        <dbReference type="EMBL" id="AQG79911.1"/>
    </source>
</evidence>
<feature type="transmembrane region" description="Helical" evidence="7">
    <location>
        <begin position="46"/>
        <end position="71"/>
    </location>
</feature>
<organism evidence="8 9">
    <name type="scientific">Spirosoma montaniterrae</name>
    <dbReference type="NCBI Taxonomy" id="1178516"/>
    <lineage>
        <taxon>Bacteria</taxon>
        <taxon>Pseudomonadati</taxon>
        <taxon>Bacteroidota</taxon>
        <taxon>Cytophagia</taxon>
        <taxon>Cytophagales</taxon>
        <taxon>Cytophagaceae</taxon>
        <taxon>Spirosoma</taxon>
    </lineage>
</organism>
<reference evidence="8 9" key="1">
    <citation type="submission" date="2016-01" db="EMBL/GenBank/DDBJ databases">
        <authorList>
            <person name="Oliw E.H."/>
        </authorList>
    </citation>
    <scope>NUCLEOTIDE SEQUENCE [LARGE SCALE GENOMIC DNA]</scope>
    <source>
        <strain evidence="8 9">DY10</strain>
    </source>
</reference>
<feature type="transmembrane region" description="Helical" evidence="7">
    <location>
        <begin position="188"/>
        <end position="206"/>
    </location>
</feature>
<feature type="transmembrane region" description="Helical" evidence="7">
    <location>
        <begin position="328"/>
        <end position="349"/>
    </location>
</feature>
<evidence type="ECO:0000256" key="5">
    <source>
        <dbReference type="ARBA" id="ARBA00023136"/>
    </source>
</evidence>
<name>A0A1P9WX14_9BACT</name>
<evidence type="ECO:0000256" key="3">
    <source>
        <dbReference type="ARBA" id="ARBA00022692"/>
    </source>
</evidence>
<evidence type="ECO:0000256" key="4">
    <source>
        <dbReference type="ARBA" id="ARBA00022989"/>
    </source>
</evidence>
<dbReference type="Pfam" id="PF00474">
    <property type="entry name" value="SSF"/>
    <property type="match status" value="1"/>
</dbReference>
<protein>
    <submittedName>
        <fullName evidence="8">Sodium:solute symporter</fullName>
    </submittedName>
</protein>
<dbReference type="PANTHER" id="PTHR11819:SF195">
    <property type="entry name" value="SODIUM_GLUCOSE COTRANSPORTER 4"/>
    <property type="match status" value="1"/>
</dbReference>
<evidence type="ECO:0000256" key="1">
    <source>
        <dbReference type="ARBA" id="ARBA00004141"/>
    </source>
</evidence>
<feature type="transmembrane region" description="Helical" evidence="7">
    <location>
        <begin position="238"/>
        <end position="255"/>
    </location>
</feature>